<gene>
    <name evidence="3" type="ORF">ACCI51_01030</name>
</gene>
<protein>
    <submittedName>
        <fullName evidence="3">Serine hydrolase domain-containing protein</fullName>
        <ecNumber evidence="3">3.-.-.-</ecNumber>
    </submittedName>
</protein>
<keyword evidence="3" id="KW-0378">Hydrolase</keyword>
<dbReference type="EMBL" id="JBGMEL010000001">
    <property type="protein sequence ID" value="MFA0789107.1"/>
    <property type="molecule type" value="Genomic_DNA"/>
</dbReference>
<name>A0ABV4NHW0_9GAMM</name>
<dbReference type="EC" id="3.-.-.-" evidence="3"/>
<dbReference type="Gene3D" id="3.40.710.10">
    <property type="entry name" value="DD-peptidase/beta-lactamase superfamily"/>
    <property type="match status" value="1"/>
</dbReference>
<dbReference type="GO" id="GO:0016787">
    <property type="term" value="F:hydrolase activity"/>
    <property type="evidence" value="ECO:0007669"/>
    <property type="project" value="UniProtKB-KW"/>
</dbReference>
<keyword evidence="1" id="KW-0732">Signal</keyword>
<dbReference type="PANTHER" id="PTHR43283:SF7">
    <property type="entry name" value="BETA-LACTAMASE-RELATED DOMAIN-CONTAINING PROTEIN"/>
    <property type="match status" value="1"/>
</dbReference>
<reference evidence="3 4" key="1">
    <citation type="submission" date="2024-08" db="EMBL/GenBank/DDBJ databases">
        <authorList>
            <person name="Ishaq N."/>
        </authorList>
    </citation>
    <scope>NUCLEOTIDE SEQUENCE [LARGE SCALE GENOMIC DNA]</scope>
    <source>
        <strain evidence="3 4">JCM 30400</strain>
    </source>
</reference>
<evidence type="ECO:0000259" key="2">
    <source>
        <dbReference type="Pfam" id="PF00144"/>
    </source>
</evidence>
<dbReference type="InterPro" id="IPR001466">
    <property type="entry name" value="Beta-lactam-related"/>
</dbReference>
<dbReference type="PANTHER" id="PTHR43283">
    <property type="entry name" value="BETA-LACTAMASE-RELATED"/>
    <property type="match status" value="1"/>
</dbReference>
<accession>A0ABV4NHW0</accession>
<evidence type="ECO:0000256" key="1">
    <source>
        <dbReference type="SAM" id="SignalP"/>
    </source>
</evidence>
<feature type="domain" description="Beta-lactamase-related" evidence="2">
    <location>
        <begin position="77"/>
        <end position="375"/>
    </location>
</feature>
<dbReference type="RefSeq" id="WP_371842283.1">
    <property type="nucleotide sequence ID" value="NZ_JBGMEL010000001.1"/>
</dbReference>
<feature type="signal peptide" evidence="1">
    <location>
        <begin position="1"/>
        <end position="21"/>
    </location>
</feature>
<organism evidence="3 4">
    <name type="scientific">Microbulbifer echini</name>
    <dbReference type="NCBI Taxonomy" id="1529067"/>
    <lineage>
        <taxon>Bacteria</taxon>
        <taxon>Pseudomonadati</taxon>
        <taxon>Pseudomonadota</taxon>
        <taxon>Gammaproteobacteria</taxon>
        <taxon>Cellvibrionales</taxon>
        <taxon>Microbulbiferaceae</taxon>
        <taxon>Microbulbifer</taxon>
    </lineage>
</organism>
<proteinExistence type="predicted"/>
<dbReference type="Pfam" id="PF00144">
    <property type="entry name" value="Beta-lactamase"/>
    <property type="match status" value="1"/>
</dbReference>
<dbReference type="SUPFAM" id="SSF56601">
    <property type="entry name" value="beta-lactamase/transpeptidase-like"/>
    <property type="match status" value="1"/>
</dbReference>
<sequence length="400" mass="43616">MIIKKLIAIGLMCGISASVSAGGLQAPEINIADYGSDLTGQERSIPKLKKAVIDTAPADRKDGIPVGEIDVIKESLQQLALEIVDNQHTPYDSLLIAQNNKLVFESYYSLGRVNFPHPQASATKAYTALAIGRAIQLGYLTMEDLDKPVTSFLKGLDRKQLVKGADLVTLNHAMSMQSGIRIAEEKLGALLENKEQLTGKKLAQIYLSHSKPITSDSQTYLYQGSDPMIAMLVLDAVVPGTASDFIKEELLEKMGIDIYHWKEAVNGVPQAGSRAMMTSRSMVKWGTLVLNKGKWNGHQLIPEAYIAKATGKVAVPTDDEFDYTNFSYGYFFWRTPLKVGDKKYIAKFGWGGGGQYVISIEDLDLVIAITGHRDDDKTLGLIEQRILPAFASSALSGTAG</sequence>
<dbReference type="Proteomes" id="UP001569414">
    <property type="component" value="Unassembled WGS sequence"/>
</dbReference>
<dbReference type="InterPro" id="IPR012338">
    <property type="entry name" value="Beta-lactam/transpept-like"/>
</dbReference>
<feature type="chain" id="PRO_5045886858" evidence="1">
    <location>
        <begin position="22"/>
        <end position="400"/>
    </location>
</feature>
<comment type="caution">
    <text evidence="3">The sequence shown here is derived from an EMBL/GenBank/DDBJ whole genome shotgun (WGS) entry which is preliminary data.</text>
</comment>
<dbReference type="InterPro" id="IPR050789">
    <property type="entry name" value="Diverse_Enzym_Activities"/>
</dbReference>
<keyword evidence="4" id="KW-1185">Reference proteome</keyword>
<evidence type="ECO:0000313" key="3">
    <source>
        <dbReference type="EMBL" id="MFA0789107.1"/>
    </source>
</evidence>
<evidence type="ECO:0000313" key="4">
    <source>
        <dbReference type="Proteomes" id="UP001569414"/>
    </source>
</evidence>